<organism evidence="2 3">
    <name type="scientific">Striga asiatica</name>
    <name type="common">Asiatic witchweed</name>
    <name type="synonym">Buchnera asiatica</name>
    <dbReference type="NCBI Taxonomy" id="4170"/>
    <lineage>
        <taxon>Eukaryota</taxon>
        <taxon>Viridiplantae</taxon>
        <taxon>Streptophyta</taxon>
        <taxon>Embryophyta</taxon>
        <taxon>Tracheophyta</taxon>
        <taxon>Spermatophyta</taxon>
        <taxon>Magnoliopsida</taxon>
        <taxon>eudicotyledons</taxon>
        <taxon>Gunneridae</taxon>
        <taxon>Pentapetalae</taxon>
        <taxon>asterids</taxon>
        <taxon>lamiids</taxon>
        <taxon>Lamiales</taxon>
        <taxon>Orobanchaceae</taxon>
        <taxon>Buchnereae</taxon>
        <taxon>Striga</taxon>
    </lineage>
</organism>
<gene>
    <name evidence="2" type="ORF">STAS_22597</name>
</gene>
<proteinExistence type="predicted"/>
<reference evidence="3" key="1">
    <citation type="journal article" date="2019" name="Curr. Biol.">
        <title>Genome Sequence of Striga asiatica Provides Insight into the Evolution of Plant Parasitism.</title>
        <authorList>
            <person name="Yoshida S."/>
            <person name="Kim S."/>
            <person name="Wafula E.K."/>
            <person name="Tanskanen J."/>
            <person name="Kim Y.M."/>
            <person name="Honaas L."/>
            <person name="Yang Z."/>
            <person name="Spallek T."/>
            <person name="Conn C.E."/>
            <person name="Ichihashi Y."/>
            <person name="Cheong K."/>
            <person name="Cui S."/>
            <person name="Der J.P."/>
            <person name="Gundlach H."/>
            <person name="Jiao Y."/>
            <person name="Hori C."/>
            <person name="Ishida J.K."/>
            <person name="Kasahara H."/>
            <person name="Kiba T."/>
            <person name="Kim M.S."/>
            <person name="Koo N."/>
            <person name="Laohavisit A."/>
            <person name="Lee Y.H."/>
            <person name="Lumba S."/>
            <person name="McCourt P."/>
            <person name="Mortimer J.C."/>
            <person name="Mutuku J.M."/>
            <person name="Nomura T."/>
            <person name="Sasaki-Sekimoto Y."/>
            <person name="Seto Y."/>
            <person name="Wang Y."/>
            <person name="Wakatake T."/>
            <person name="Sakakibara H."/>
            <person name="Demura T."/>
            <person name="Yamaguchi S."/>
            <person name="Yoneyama K."/>
            <person name="Manabe R.I."/>
            <person name="Nelson D.C."/>
            <person name="Schulman A.H."/>
            <person name="Timko M.P."/>
            <person name="dePamphilis C.W."/>
            <person name="Choi D."/>
            <person name="Shirasu K."/>
        </authorList>
    </citation>
    <scope>NUCLEOTIDE SEQUENCE [LARGE SCALE GENOMIC DNA]</scope>
    <source>
        <strain evidence="3">cv. UVA1</strain>
    </source>
</reference>
<keyword evidence="3" id="KW-1185">Reference proteome</keyword>
<comment type="caution">
    <text evidence="2">The sequence shown here is derived from an EMBL/GenBank/DDBJ whole genome shotgun (WGS) entry which is preliminary data.</text>
</comment>
<keyword evidence="2" id="KW-0687">Ribonucleoprotein</keyword>
<evidence type="ECO:0000313" key="2">
    <source>
        <dbReference type="EMBL" id="GER45614.1"/>
    </source>
</evidence>
<protein>
    <submittedName>
        <fullName evidence="2">Heterogeneous nuclear ribonucleoprotein K</fullName>
    </submittedName>
</protein>
<evidence type="ECO:0000256" key="1">
    <source>
        <dbReference type="SAM" id="MobiDB-lite"/>
    </source>
</evidence>
<evidence type="ECO:0000313" key="3">
    <source>
        <dbReference type="Proteomes" id="UP000325081"/>
    </source>
</evidence>
<sequence>MESASPGRCLFSSLQQDDSDDEEGFETHDTIQGASSSVDFAAADSPALSTQPTSAACVATTEPTATAHAVSGTLSVSAPSGAIMPHVSAPPSSLPTSFAVSTDPTDTVGISVSSASSSHPEITSESIRKKLELIRQGLQLPPPDVAIQAPHESTAAKAMTLAVKKSWGERESFLGARKHSRSDKAAKGGIRDPGCLSPVTGLVPSPRIRGARWNNYVKSRGAYGRTLPLAPQKACRLTKSG</sequence>
<dbReference type="AlphaFoldDB" id="A0A5A7QKF2"/>
<dbReference type="OrthoDB" id="10649664at2759"/>
<accession>A0A5A7QKF2</accession>
<feature type="region of interest" description="Disordered" evidence="1">
    <location>
        <begin position="1"/>
        <end position="27"/>
    </location>
</feature>
<name>A0A5A7QKF2_STRAF</name>
<dbReference type="GO" id="GO:1990904">
    <property type="term" value="C:ribonucleoprotein complex"/>
    <property type="evidence" value="ECO:0007669"/>
    <property type="project" value="UniProtKB-KW"/>
</dbReference>
<dbReference type="Proteomes" id="UP000325081">
    <property type="component" value="Unassembled WGS sequence"/>
</dbReference>
<dbReference type="EMBL" id="BKCP01007183">
    <property type="protein sequence ID" value="GER45614.1"/>
    <property type="molecule type" value="Genomic_DNA"/>
</dbReference>